<evidence type="ECO:0000313" key="1">
    <source>
        <dbReference type="Proteomes" id="UP000887566"/>
    </source>
</evidence>
<organism evidence="1 2">
    <name type="scientific">Plectus sambesii</name>
    <dbReference type="NCBI Taxonomy" id="2011161"/>
    <lineage>
        <taxon>Eukaryota</taxon>
        <taxon>Metazoa</taxon>
        <taxon>Ecdysozoa</taxon>
        <taxon>Nematoda</taxon>
        <taxon>Chromadorea</taxon>
        <taxon>Plectida</taxon>
        <taxon>Plectina</taxon>
        <taxon>Plectoidea</taxon>
        <taxon>Plectidae</taxon>
        <taxon>Plectus</taxon>
    </lineage>
</organism>
<proteinExistence type="predicted"/>
<accession>A0A914XMA8</accession>
<name>A0A914XMA8_9BILA</name>
<sequence>MRTYRNVCCQNTPPTSPNYMEAPLCPVGFSVVGDGMPCNIRGSNTCPPSSKCMAAASFANVTQLYVCCRTAERRGIYSNAFESEGIVPNFVTNSPPPLLSGTSFSVAFDTVLVKDGERFVFNDTNRAKLTSNTFKVTYTYPRKNPTNSTFNPFEQFLLIILLPDAENRLKPVKRSVPAFVAELSLDQAHLVSGVATIEFTQSTPTPIVSAALTAPTAHPAQPFNRYVIMLFKKTARQPTSPATIKEFGDTLPAPLKIPTASAGLWNVKGYLEKLAAARYIESTTPVAGLVYLV</sequence>
<dbReference type="AlphaFoldDB" id="A0A914XMA8"/>
<keyword evidence="1" id="KW-1185">Reference proteome</keyword>
<reference evidence="2" key="1">
    <citation type="submission" date="2022-11" db="UniProtKB">
        <authorList>
            <consortium name="WormBaseParasite"/>
        </authorList>
    </citation>
    <scope>IDENTIFICATION</scope>
</reference>
<dbReference type="Proteomes" id="UP000887566">
    <property type="component" value="Unplaced"/>
</dbReference>
<evidence type="ECO:0000313" key="2">
    <source>
        <dbReference type="WBParaSite" id="PSAMB.scaffold9138size5311.g32146.t1"/>
    </source>
</evidence>
<dbReference type="WBParaSite" id="PSAMB.scaffold9138size5311.g32146.t1">
    <property type="protein sequence ID" value="PSAMB.scaffold9138size5311.g32146.t1"/>
    <property type="gene ID" value="PSAMB.scaffold9138size5311.g32146"/>
</dbReference>
<protein>
    <submittedName>
        <fullName evidence="2">Uncharacterized protein</fullName>
    </submittedName>
</protein>